<sequence length="595" mass="63944">MWLDIDFGLGSAQRQAAEPDRSVLALSIALQHPDLSTDPRIMCAAARACKAWRAAVQQCSACNTAITINPEASLPQLCSLARWLAKHAPLVTCINAVCGFQTPLRTVYGLLWGQHVATAQQLLEHALQLAAIRAAAAAAATPPPTSAAAPPTQQQQGLRLRRFTSNCLVTTDTLAALPGHSLTRLELNLMHSSSMDGSLLSAALANLSRLQHLSLSSTSKQRPVAGSCLLGLMQLGQLSSLELKGVWSADTAAPLQQLLSQPLPLQQLHLDLWRTSSMQRPPALDLAALVQLRGLSIINDLPDGSVLPLQLQQLHLGDGTISADGWSMLLPLQQLQQLTLVVMLEEQEPMLGLTELRALQHLVLRYSRDTDVGATAAAWRQLPQLQELSIGHMLYSPSKEEMESVVSGIAAASSLTKLHLQVCEVTWFDGAAAAEWISMAACAQIAGLSRLKDLTLTCEHHEHKWLEAGDALALTALTGLTSLCLRGLDAAVGDLEATALACNVPQLRDLDLSNTSLDSMVCLAAIAKLTQLTKLSLRDPYERTMLRQRGLMLLTSLSRLQELDVGEVEAGGVTAQGLGQIWAAVRGQQRQQRVG</sequence>
<evidence type="ECO:0000313" key="2">
    <source>
        <dbReference type="EMBL" id="SZX63506.1"/>
    </source>
</evidence>
<accession>A0A383VGI5</accession>
<dbReference type="GO" id="GO:0005930">
    <property type="term" value="C:axoneme"/>
    <property type="evidence" value="ECO:0007669"/>
    <property type="project" value="UniProtKB-SubCell"/>
</dbReference>
<evidence type="ECO:0008006" key="4">
    <source>
        <dbReference type="Google" id="ProtNLM"/>
    </source>
</evidence>
<dbReference type="Gene3D" id="3.80.10.10">
    <property type="entry name" value="Ribonuclease Inhibitor"/>
    <property type="match status" value="2"/>
</dbReference>
<dbReference type="EMBL" id="FNXT01000329">
    <property type="protein sequence ID" value="SZX63506.1"/>
    <property type="molecule type" value="Genomic_DNA"/>
</dbReference>
<evidence type="ECO:0000313" key="3">
    <source>
        <dbReference type="Proteomes" id="UP000256970"/>
    </source>
</evidence>
<dbReference type="STRING" id="3088.A0A383VGI5"/>
<dbReference type="SUPFAM" id="SSF52047">
    <property type="entry name" value="RNI-like"/>
    <property type="match status" value="1"/>
</dbReference>
<dbReference type="Proteomes" id="UP000256970">
    <property type="component" value="Unassembled WGS sequence"/>
</dbReference>
<dbReference type="PANTHER" id="PTHR12904:SF23">
    <property type="entry name" value="PROTEIN ZER-1 HOMOLOG"/>
    <property type="match status" value="1"/>
</dbReference>
<name>A0A383VGI5_TETOB</name>
<dbReference type="AlphaFoldDB" id="A0A383VGI5"/>
<keyword evidence="3" id="KW-1185">Reference proteome</keyword>
<protein>
    <recommendedName>
        <fullName evidence="4">F-box domain-containing protein</fullName>
    </recommendedName>
</protein>
<organism evidence="2 3">
    <name type="scientific">Tetradesmus obliquus</name>
    <name type="common">Green alga</name>
    <name type="synonym">Acutodesmus obliquus</name>
    <dbReference type="NCBI Taxonomy" id="3088"/>
    <lineage>
        <taxon>Eukaryota</taxon>
        <taxon>Viridiplantae</taxon>
        <taxon>Chlorophyta</taxon>
        <taxon>core chlorophytes</taxon>
        <taxon>Chlorophyceae</taxon>
        <taxon>CS clade</taxon>
        <taxon>Sphaeropleales</taxon>
        <taxon>Scenedesmaceae</taxon>
        <taxon>Tetradesmus</taxon>
    </lineage>
</organism>
<dbReference type="InterPro" id="IPR051341">
    <property type="entry name" value="Zyg-11_UBL_adapter"/>
</dbReference>
<dbReference type="PANTHER" id="PTHR12904">
    <property type="match status" value="1"/>
</dbReference>
<evidence type="ECO:0000256" key="1">
    <source>
        <dbReference type="ARBA" id="ARBA00004430"/>
    </source>
</evidence>
<proteinExistence type="predicted"/>
<comment type="subcellular location">
    <subcellularLocation>
        <location evidence="1">Cytoplasm</location>
        <location evidence="1">Cytoskeleton</location>
        <location evidence="1">Cilium axoneme</location>
    </subcellularLocation>
</comment>
<gene>
    <name evidence="2" type="ORF">BQ4739_LOCUS4044</name>
</gene>
<reference evidence="2 3" key="1">
    <citation type="submission" date="2016-10" db="EMBL/GenBank/DDBJ databases">
        <authorList>
            <person name="Cai Z."/>
        </authorList>
    </citation>
    <scope>NUCLEOTIDE SEQUENCE [LARGE SCALE GENOMIC DNA]</scope>
</reference>
<dbReference type="InterPro" id="IPR032675">
    <property type="entry name" value="LRR_dom_sf"/>
</dbReference>